<keyword evidence="2" id="KW-0964">Secreted</keyword>
<evidence type="ECO:0000256" key="3">
    <source>
        <dbReference type="ARBA" id="ARBA00022729"/>
    </source>
</evidence>
<dbReference type="PRINTS" id="PR01185">
    <property type="entry name" value="INTEGRINA"/>
</dbReference>
<dbReference type="InterPro" id="IPR050557">
    <property type="entry name" value="RTX_toxin/Mannuronan_C5-epim"/>
</dbReference>
<dbReference type="GO" id="GO:0005509">
    <property type="term" value="F:calcium ion binding"/>
    <property type="evidence" value="ECO:0007669"/>
    <property type="project" value="InterPro"/>
</dbReference>
<dbReference type="InterPro" id="IPR018511">
    <property type="entry name" value="Hemolysin-typ_Ca-bd_CS"/>
</dbReference>
<protein>
    <recommendedName>
        <fullName evidence="7">Calcium-binding protein</fullName>
    </recommendedName>
</protein>
<dbReference type="Pfam" id="PF00353">
    <property type="entry name" value="HemolysinCabind"/>
    <property type="match status" value="5"/>
</dbReference>
<evidence type="ECO:0008006" key="7">
    <source>
        <dbReference type="Google" id="ProtNLM"/>
    </source>
</evidence>
<dbReference type="InterPro" id="IPR001343">
    <property type="entry name" value="Hemolysn_Ca-bd"/>
</dbReference>
<dbReference type="InterPro" id="IPR011049">
    <property type="entry name" value="Serralysin-like_metalloprot_C"/>
</dbReference>
<accession>A0A2M9G6U9</accession>
<dbReference type="GO" id="GO:0008305">
    <property type="term" value="C:integrin complex"/>
    <property type="evidence" value="ECO:0007669"/>
    <property type="project" value="InterPro"/>
</dbReference>
<evidence type="ECO:0000313" key="6">
    <source>
        <dbReference type="Proteomes" id="UP000229498"/>
    </source>
</evidence>
<dbReference type="GO" id="GO:0005576">
    <property type="term" value="C:extracellular region"/>
    <property type="evidence" value="ECO:0007669"/>
    <property type="project" value="UniProtKB-SubCell"/>
</dbReference>
<dbReference type="RefSeq" id="WP_164516470.1">
    <property type="nucleotide sequence ID" value="NZ_PHIG01000005.1"/>
</dbReference>
<evidence type="ECO:0000313" key="5">
    <source>
        <dbReference type="EMBL" id="PJK31449.1"/>
    </source>
</evidence>
<dbReference type="AlphaFoldDB" id="A0A2M9G6U9"/>
<dbReference type="Gene3D" id="2.130.10.130">
    <property type="entry name" value="Integrin alpha, N-terminal"/>
    <property type="match status" value="3"/>
</dbReference>
<dbReference type="Pfam" id="PF01839">
    <property type="entry name" value="FG-GAP"/>
    <property type="match status" value="1"/>
</dbReference>
<dbReference type="Gene3D" id="2.150.10.10">
    <property type="entry name" value="Serralysin-like metalloprotease, C-terminal"/>
    <property type="match status" value="4"/>
</dbReference>
<dbReference type="SUPFAM" id="SSF51120">
    <property type="entry name" value="beta-Roll"/>
    <property type="match status" value="3"/>
</dbReference>
<name>A0A2M9G6U9_9PROT</name>
<dbReference type="InterPro" id="IPR000413">
    <property type="entry name" value="Integrin_alpha"/>
</dbReference>
<keyword evidence="3" id="KW-0732">Signal</keyword>
<evidence type="ECO:0000256" key="4">
    <source>
        <dbReference type="ARBA" id="ARBA00023180"/>
    </source>
</evidence>
<comment type="caution">
    <text evidence="5">The sequence shown here is derived from an EMBL/GenBank/DDBJ whole genome shotgun (WGS) entry which is preliminary data.</text>
</comment>
<dbReference type="PANTHER" id="PTHR38340">
    <property type="entry name" value="S-LAYER PROTEIN"/>
    <property type="match status" value="1"/>
</dbReference>
<gene>
    <name evidence="5" type="ORF">CVT23_01895</name>
</gene>
<dbReference type="SUPFAM" id="SSF69318">
    <property type="entry name" value="Integrin alpha N-terminal domain"/>
    <property type="match status" value="2"/>
</dbReference>
<comment type="subcellular location">
    <subcellularLocation>
        <location evidence="1">Secreted</location>
    </subcellularLocation>
</comment>
<reference evidence="5 6" key="1">
    <citation type="submission" date="2017-11" db="EMBL/GenBank/DDBJ databases">
        <title>Draft genome sequence of Rhizobiales bacterium SY3-13.</title>
        <authorList>
            <person name="Sun C."/>
        </authorList>
    </citation>
    <scope>NUCLEOTIDE SEQUENCE [LARGE SCALE GENOMIC DNA]</scope>
    <source>
        <strain evidence="5 6">SY3-13</strain>
    </source>
</reference>
<dbReference type="EMBL" id="PHIG01000005">
    <property type="protein sequence ID" value="PJK31449.1"/>
    <property type="molecule type" value="Genomic_DNA"/>
</dbReference>
<dbReference type="GO" id="GO:0007155">
    <property type="term" value="P:cell adhesion"/>
    <property type="evidence" value="ECO:0007669"/>
    <property type="project" value="InterPro"/>
</dbReference>
<sequence>MDTSGISRFDGFGIRTFAGVGDVNGDGLDDIAVGSLWASARDFVTVGNFSVLSAETAAASESRVEARLLYRTDGSDSLLEGFSFSTTGDFDGDGNGEFLVGRDPRVFAGSGLADQGRHLLHEIGDNGITPGASLFTMGGSETDFVGDINGDGFDDLFVTVPTGHSILLGNAEGAVDRAVVLAGETGIGAFTLGRATSGGGDLNGDGFGDFATLIRNQSAVRAIHGRAELSGIDLGGGENGFRLALPGAATNVEILSDFDGDGTSDLLVSWRGGAAVLLDTAALEGTLSLADLDASRRILIESTGFNDLARAVGDINGDGREDINFSQRLPDGSVNVGVLFGSGQLPGNVGLADLDGVNGFVISGARAGKSVGDVNGDGIDDMMLRTDRGTGSAMTILFGRPSPPLDEGAPPDKAAPVDAPGETLRGTAEDDVIHGGLTDDYIAGERGDDSLYGGDGDDTLRGGRANDMLSGGAGADVLNGGEGEDTVDFGDSGGGVFIRLMISKGLGGEAAGDEIRFVEHADGSAFDDRLYGSDSDNVLNGGGGNDRLQGHHGNDMLQGGAGDDTLVGGDGDDTIFGGDGDDTLRGGADTDLLRGGSGRDHIDGGTGNDTLFGGEGADRLYGQDGADRLFGEAGDDVLIDGGGDDLLEGGDGNDVLRGNAGDDRLFGGLGHDFISGGTGADLLNGGAGDDTLAGGPGSDLFVFTRNSGLDTVTDFDQGDGDRLDLTAFGLTPGAISLIRSGDNLIVSGDSFEVVLLNTPPESFRIEDTALF</sequence>
<organism evidence="5 6">
    <name type="scientific">Minwuia thermotolerans</name>
    <dbReference type="NCBI Taxonomy" id="2056226"/>
    <lineage>
        <taxon>Bacteria</taxon>
        <taxon>Pseudomonadati</taxon>
        <taxon>Pseudomonadota</taxon>
        <taxon>Alphaproteobacteria</taxon>
        <taxon>Minwuiales</taxon>
        <taxon>Minwuiaceae</taxon>
        <taxon>Minwuia</taxon>
    </lineage>
</organism>
<dbReference type="PANTHER" id="PTHR38340:SF1">
    <property type="entry name" value="S-LAYER PROTEIN"/>
    <property type="match status" value="1"/>
</dbReference>
<keyword evidence="4" id="KW-0325">Glycoprotein</keyword>
<dbReference type="InterPro" id="IPR028994">
    <property type="entry name" value="Integrin_alpha_N"/>
</dbReference>
<keyword evidence="6" id="KW-1185">Reference proteome</keyword>
<proteinExistence type="predicted"/>
<dbReference type="PROSITE" id="PS00330">
    <property type="entry name" value="HEMOLYSIN_CALCIUM"/>
    <property type="match status" value="9"/>
</dbReference>
<dbReference type="Proteomes" id="UP000229498">
    <property type="component" value="Unassembled WGS sequence"/>
</dbReference>
<evidence type="ECO:0000256" key="2">
    <source>
        <dbReference type="ARBA" id="ARBA00022525"/>
    </source>
</evidence>
<dbReference type="InterPro" id="IPR013517">
    <property type="entry name" value="FG-GAP"/>
</dbReference>
<evidence type="ECO:0000256" key="1">
    <source>
        <dbReference type="ARBA" id="ARBA00004613"/>
    </source>
</evidence>
<dbReference type="PRINTS" id="PR00313">
    <property type="entry name" value="CABNDNGRPT"/>
</dbReference>